<reference evidence="1 2" key="1">
    <citation type="journal article" date="2005" name="Nucleic Acids Res.">
        <title>Genomic blueprint of Hahella chejuensis, a marine microbe producing an algicidal agent.</title>
        <authorList>
            <person name="Jeong H."/>
            <person name="Yim J.H."/>
            <person name="Lee C."/>
            <person name="Choi S.-H."/>
            <person name="Park Y.K."/>
            <person name="Yoon S.H."/>
            <person name="Hur C.-G."/>
            <person name="Kang H.-Y."/>
            <person name="Kim D."/>
            <person name="Lee H.H."/>
            <person name="Park K.H."/>
            <person name="Park S.-H."/>
            <person name="Park H.-S."/>
            <person name="Lee H.K."/>
            <person name="Oh T.K."/>
            <person name="Kim J.F."/>
        </authorList>
    </citation>
    <scope>NUCLEOTIDE SEQUENCE [LARGE SCALE GENOMIC DNA]</scope>
    <source>
        <strain evidence="1 2">KCTC 2396</strain>
    </source>
</reference>
<gene>
    <name evidence="1" type="ordered locus">HCH_04157</name>
</gene>
<sequence length="33" mass="3815">MNVFTYQDDASYQFGCIKIKKFIKTGFGGYICK</sequence>
<organism evidence="1 2">
    <name type="scientific">Hahella chejuensis (strain KCTC 2396)</name>
    <dbReference type="NCBI Taxonomy" id="349521"/>
    <lineage>
        <taxon>Bacteria</taxon>
        <taxon>Pseudomonadati</taxon>
        <taxon>Pseudomonadota</taxon>
        <taxon>Gammaproteobacteria</taxon>
        <taxon>Oceanospirillales</taxon>
        <taxon>Hahellaceae</taxon>
        <taxon>Hahella</taxon>
    </lineage>
</organism>
<dbReference type="AlphaFoldDB" id="Q2SEQ8"/>
<name>Q2SEQ8_HAHCH</name>
<evidence type="ECO:0000313" key="2">
    <source>
        <dbReference type="Proteomes" id="UP000000238"/>
    </source>
</evidence>
<proteinExistence type="predicted"/>
<keyword evidence="2" id="KW-1185">Reference proteome</keyword>
<dbReference type="EMBL" id="CP000155">
    <property type="protein sequence ID" value="ABC30866.1"/>
    <property type="molecule type" value="Genomic_DNA"/>
</dbReference>
<dbReference type="Proteomes" id="UP000000238">
    <property type="component" value="Chromosome"/>
</dbReference>
<dbReference type="KEGG" id="hch:HCH_04157"/>
<dbReference type="HOGENOM" id="CLU_3382140_0_0_6"/>
<protein>
    <submittedName>
        <fullName evidence="1">Uncharacterized protein</fullName>
    </submittedName>
</protein>
<dbReference type="STRING" id="349521.HCH_04157"/>
<evidence type="ECO:0000313" key="1">
    <source>
        <dbReference type="EMBL" id="ABC30866.1"/>
    </source>
</evidence>
<accession>Q2SEQ8</accession>